<gene>
    <name evidence="1" type="ORF">MLD38_006320</name>
</gene>
<dbReference type="EMBL" id="CM042882">
    <property type="protein sequence ID" value="KAI4380094.1"/>
    <property type="molecule type" value="Genomic_DNA"/>
</dbReference>
<name>A0ACB9RML0_9MYRT</name>
<reference evidence="2" key="1">
    <citation type="journal article" date="2023" name="Front. Plant Sci.">
        <title>Chromosomal-level genome assembly of Melastoma candidum provides insights into trichome evolution.</title>
        <authorList>
            <person name="Zhong Y."/>
            <person name="Wu W."/>
            <person name="Sun C."/>
            <person name="Zou P."/>
            <person name="Liu Y."/>
            <person name="Dai S."/>
            <person name="Zhou R."/>
        </authorList>
    </citation>
    <scope>NUCLEOTIDE SEQUENCE [LARGE SCALE GENOMIC DNA]</scope>
</reference>
<protein>
    <submittedName>
        <fullName evidence="1">Uncharacterized protein</fullName>
    </submittedName>
</protein>
<dbReference type="Proteomes" id="UP001057402">
    <property type="component" value="Chromosome 3"/>
</dbReference>
<sequence length="324" mass="35008">MVTEGRLSMVGLSSEGTGKCAATRSGIGHRPLPIKGSGRGARRPVVAAVDGFGSDVEAGLLPCYRRDVGDGLQLEDARRMWTAGGREMWRGAGLAVKSPGSGSGAAGCAAVGYTAVEVWFGKGEAVIFRLGSTGVREAGGSSPPDLDASLSLEQLVAAWADHRGGEFQGGWVRHCGRRREAVDGASGRCWRAEAEGARWGWYGFATEVSGRYWRVGVDTKSRYWYGTKLVRSSGVGRCDSAGAQRRYKQTDGWGWTRQNRPLAGFCRGIRRDIAVKRLSGASYQGLVELKNKAMLVAWLQHWNLVKMLGCCLEEQEKLLIYGSK</sequence>
<evidence type="ECO:0000313" key="1">
    <source>
        <dbReference type="EMBL" id="KAI4380094.1"/>
    </source>
</evidence>
<keyword evidence="2" id="KW-1185">Reference proteome</keyword>
<accession>A0ACB9RML0</accession>
<evidence type="ECO:0000313" key="2">
    <source>
        <dbReference type="Proteomes" id="UP001057402"/>
    </source>
</evidence>
<comment type="caution">
    <text evidence="1">The sequence shown here is derived from an EMBL/GenBank/DDBJ whole genome shotgun (WGS) entry which is preliminary data.</text>
</comment>
<proteinExistence type="predicted"/>
<organism evidence="1 2">
    <name type="scientific">Melastoma candidum</name>
    <dbReference type="NCBI Taxonomy" id="119954"/>
    <lineage>
        <taxon>Eukaryota</taxon>
        <taxon>Viridiplantae</taxon>
        <taxon>Streptophyta</taxon>
        <taxon>Embryophyta</taxon>
        <taxon>Tracheophyta</taxon>
        <taxon>Spermatophyta</taxon>
        <taxon>Magnoliopsida</taxon>
        <taxon>eudicotyledons</taxon>
        <taxon>Gunneridae</taxon>
        <taxon>Pentapetalae</taxon>
        <taxon>rosids</taxon>
        <taxon>malvids</taxon>
        <taxon>Myrtales</taxon>
        <taxon>Melastomataceae</taxon>
        <taxon>Melastomatoideae</taxon>
        <taxon>Melastomateae</taxon>
        <taxon>Melastoma</taxon>
    </lineage>
</organism>